<accession>A0ABP1R3S1</accession>
<proteinExistence type="predicted"/>
<dbReference type="Proteomes" id="UP001642540">
    <property type="component" value="Unassembled WGS sequence"/>
</dbReference>
<reference evidence="1 2" key="1">
    <citation type="submission" date="2024-08" db="EMBL/GenBank/DDBJ databases">
        <authorList>
            <person name="Cucini C."/>
            <person name="Frati F."/>
        </authorList>
    </citation>
    <scope>NUCLEOTIDE SEQUENCE [LARGE SCALE GENOMIC DNA]</scope>
</reference>
<sequence length="97" mass="11123">MGRCYDNTWFFLSPFASKRAFILEIVFNNTKSCRHVRGRSFLDKTELEIPGGQVWKGITIAPISFCLSLYIYRIELIELVSEKNSPSTSFVQLGLEP</sequence>
<evidence type="ECO:0000313" key="1">
    <source>
        <dbReference type="EMBL" id="CAL8118603.1"/>
    </source>
</evidence>
<protein>
    <submittedName>
        <fullName evidence="1">Uncharacterized protein</fullName>
    </submittedName>
</protein>
<keyword evidence="2" id="KW-1185">Reference proteome</keyword>
<name>A0ABP1R3S1_9HEXA</name>
<comment type="caution">
    <text evidence="1">The sequence shown here is derived from an EMBL/GenBank/DDBJ whole genome shotgun (WGS) entry which is preliminary data.</text>
</comment>
<evidence type="ECO:0000313" key="2">
    <source>
        <dbReference type="Proteomes" id="UP001642540"/>
    </source>
</evidence>
<organism evidence="1 2">
    <name type="scientific">Orchesella dallaii</name>
    <dbReference type="NCBI Taxonomy" id="48710"/>
    <lineage>
        <taxon>Eukaryota</taxon>
        <taxon>Metazoa</taxon>
        <taxon>Ecdysozoa</taxon>
        <taxon>Arthropoda</taxon>
        <taxon>Hexapoda</taxon>
        <taxon>Collembola</taxon>
        <taxon>Entomobryomorpha</taxon>
        <taxon>Entomobryoidea</taxon>
        <taxon>Orchesellidae</taxon>
        <taxon>Orchesellinae</taxon>
        <taxon>Orchesella</taxon>
    </lineage>
</organism>
<gene>
    <name evidence="1" type="ORF">ODALV1_LOCUS18207</name>
</gene>
<dbReference type="EMBL" id="CAXLJM020000057">
    <property type="protein sequence ID" value="CAL8118603.1"/>
    <property type="molecule type" value="Genomic_DNA"/>
</dbReference>